<dbReference type="PANTHER" id="PTHR43046:SF14">
    <property type="entry name" value="MUTT_NUDIX FAMILY PROTEIN"/>
    <property type="match status" value="1"/>
</dbReference>
<evidence type="ECO:0000256" key="1">
    <source>
        <dbReference type="ARBA" id="ARBA00001946"/>
    </source>
</evidence>
<evidence type="ECO:0000256" key="2">
    <source>
        <dbReference type="ARBA" id="ARBA00022801"/>
    </source>
</evidence>
<dbReference type="EMBL" id="BAABKX010000001">
    <property type="protein sequence ID" value="GAA5043591.1"/>
    <property type="molecule type" value="Genomic_DNA"/>
</dbReference>
<organism evidence="4 5">
    <name type="scientific">Haladaptatus pallidirubidus</name>
    <dbReference type="NCBI Taxonomy" id="1008152"/>
    <lineage>
        <taxon>Archaea</taxon>
        <taxon>Methanobacteriati</taxon>
        <taxon>Methanobacteriota</taxon>
        <taxon>Stenosarchaea group</taxon>
        <taxon>Halobacteria</taxon>
        <taxon>Halobacteriales</taxon>
        <taxon>Haladaptataceae</taxon>
        <taxon>Haladaptatus</taxon>
    </lineage>
</organism>
<dbReference type="Gene3D" id="3.90.79.10">
    <property type="entry name" value="Nucleoside Triphosphate Pyrophosphohydrolase"/>
    <property type="match status" value="1"/>
</dbReference>
<dbReference type="InterPro" id="IPR000086">
    <property type="entry name" value="NUDIX_hydrolase_dom"/>
</dbReference>
<dbReference type="PROSITE" id="PS51462">
    <property type="entry name" value="NUDIX"/>
    <property type="match status" value="1"/>
</dbReference>
<accession>A0AAV3UCX4</accession>
<evidence type="ECO:0000259" key="3">
    <source>
        <dbReference type="PROSITE" id="PS51462"/>
    </source>
</evidence>
<dbReference type="PANTHER" id="PTHR43046">
    <property type="entry name" value="GDP-MANNOSE MANNOSYL HYDROLASE"/>
    <property type="match status" value="1"/>
</dbReference>
<dbReference type="RefSeq" id="WP_227775639.1">
    <property type="nucleotide sequence ID" value="NZ_BAABKX010000001.1"/>
</dbReference>
<proteinExistence type="predicted"/>
<dbReference type="Pfam" id="PF00293">
    <property type="entry name" value="NUDIX"/>
    <property type="match status" value="1"/>
</dbReference>
<dbReference type="InterPro" id="IPR015797">
    <property type="entry name" value="NUDIX_hydrolase-like_dom_sf"/>
</dbReference>
<dbReference type="SUPFAM" id="SSF55811">
    <property type="entry name" value="Nudix"/>
    <property type="match status" value="1"/>
</dbReference>
<evidence type="ECO:0000313" key="5">
    <source>
        <dbReference type="Proteomes" id="UP001501729"/>
    </source>
</evidence>
<dbReference type="Proteomes" id="UP001501729">
    <property type="component" value="Unassembled WGS sequence"/>
</dbReference>
<dbReference type="GeneID" id="68611403"/>
<keyword evidence="2" id="KW-0378">Hydrolase</keyword>
<name>A0AAV3UCX4_9EURY</name>
<gene>
    <name evidence="4" type="ORF">GCM10025751_08530</name>
</gene>
<reference evidence="4 5" key="1">
    <citation type="journal article" date="2019" name="Int. J. Syst. Evol. Microbiol.">
        <title>The Global Catalogue of Microorganisms (GCM) 10K type strain sequencing project: providing services to taxonomists for standard genome sequencing and annotation.</title>
        <authorList>
            <consortium name="The Broad Institute Genomics Platform"/>
            <consortium name="The Broad Institute Genome Sequencing Center for Infectious Disease"/>
            <person name="Wu L."/>
            <person name="Ma J."/>
        </authorList>
    </citation>
    <scope>NUCLEOTIDE SEQUENCE [LARGE SCALE GENOMIC DNA]</scope>
    <source>
        <strain evidence="4 5">JCM 17504</strain>
    </source>
</reference>
<protein>
    <recommendedName>
        <fullName evidence="3">Nudix hydrolase domain-containing protein</fullName>
    </recommendedName>
</protein>
<feature type="domain" description="Nudix hydrolase" evidence="3">
    <location>
        <begin position="37"/>
        <end position="165"/>
    </location>
</feature>
<dbReference type="InterPro" id="IPR020084">
    <property type="entry name" value="NUDIX_hydrolase_CS"/>
</dbReference>
<keyword evidence="5" id="KW-1185">Reference proteome</keyword>
<evidence type="ECO:0000313" key="4">
    <source>
        <dbReference type="EMBL" id="GAA5043591.1"/>
    </source>
</evidence>
<comment type="cofactor">
    <cofactor evidence="1">
        <name>Mg(2+)</name>
        <dbReference type="ChEBI" id="CHEBI:18420"/>
    </cofactor>
</comment>
<dbReference type="AlphaFoldDB" id="A0AAV3UCX4"/>
<dbReference type="PRINTS" id="PR00502">
    <property type="entry name" value="NUDIXFAMILY"/>
</dbReference>
<comment type="caution">
    <text evidence="4">The sequence shown here is derived from an EMBL/GenBank/DDBJ whole genome shotgun (WGS) entry which is preliminary data.</text>
</comment>
<dbReference type="InterPro" id="IPR020476">
    <property type="entry name" value="Nudix_hydrolase"/>
</dbReference>
<sequence length="165" mass="18413">MSRLADIRRRDDVREGKRTFSLPAENFATVTETIESGYDRWVGGVVIDDDERVLLVENGWSDGWIVPGGTVEMDETPAEAVVREIKEETGVPVELARPLLVERQTFSNGDGELSGQFVLFGATASETEIGDNLGVENETIHDARWFTDVPEMEIDYSTEIESFRG</sequence>
<dbReference type="GO" id="GO:0016787">
    <property type="term" value="F:hydrolase activity"/>
    <property type="evidence" value="ECO:0007669"/>
    <property type="project" value="UniProtKB-KW"/>
</dbReference>
<dbReference type="PROSITE" id="PS00893">
    <property type="entry name" value="NUDIX_BOX"/>
    <property type="match status" value="1"/>
</dbReference>